<keyword evidence="2 3" id="KW-0119">Carbohydrate metabolism</keyword>
<dbReference type="PANTHER" id="PTHR11280">
    <property type="entry name" value="GLUCOSAMINE-6-PHOSPHATE ISOMERASE"/>
    <property type="match status" value="1"/>
</dbReference>
<protein>
    <recommendedName>
        <fullName evidence="3">Glucosamine-6-phosphate deaminase</fullName>
        <ecNumber evidence="3">3.5.99.6</ecNumber>
    </recommendedName>
    <alternativeName>
        <fullName evidence="3">GlcN6P deaminase</fullName>
        <shortName evidence="3">GNPDA</shortName>
    </alternativeName>
    <alternativeName>
        <fullName evidence="3">Glucosamine-6-phosphate isomerase</fullName>
    </alternativeName>
</protein>
<comment type="catalytic activity">
    <reaction evidence="3">
        <text>alpha-D-glucosamine 6-phosphate + H2O = beta-D-fructose 6-phosphate + NH4(+)</text>
        <dbReference type="Rhea" id="RHEA:12172"/>
        <dbReference type="ChEBI" id="CHEBI:15377"/>
        <dbReference type="ChEBI" id="CHEBI:28938"/>
        <dbReference type="ChEBI" id="CHEBI:57634"/>
        <dbReference type="ChEBI" id="CHEBI:75989"/>
        <dbReference type="EC" id="3.5.99.6"/>
    </reaction>
</comment>
<proteinExistence type="inferred from homology"/>
<gene>
    <name evidence="3" type="primary">nagB</name>
    <name evidence="5" type="ORF">FHX50_000852</name>
</gene>
<dbReference type="Pfam" id="PF01182">
    <property type="entry name" value="Glucosamine_iso"/>
    <property type="match status" value="1"/>
</dbReference>
<dbReference type="Gene3D" id="3.40.50.1360">
    <property type="match status" value="1"/>
</dbReference>
<name>A0A839QQK4_9MICO</name>
<evidence type="ECO:0000256" key="3">
    <source>
        <dbReference type="HAMAP-Rule" id="MF_01241"/>
    </source>
</evidence>
<feature type="active site" description="Proton acceptor; for enolization step" evidence="3">
    <location>
        <position position="69"/>
    </location>
</feature>
<dbReference type="GO" id="GO:0019262">
    <property type="term" value="P:N-acetylneuraminate catabolic process"/>
    <property type="evidence" value="ECO:0007669"/>
    <property type="project" value="UniProtKB-UniRule"/>
</dbReference>
<sequence>MRVIIKKTPQDAARTVADQIEAVVRGAGESGATLGLATGSSPVLSYTELIRRHREEGLSFAGTRVFMLDEYVGLDADHPQSYARFIREHLTDHIDIEDSAVQSPRGDAEDPVAEAARYDAAIGAADGVDLQLLGIGTDGHIAFNEPGSSLASRTRVKVLLEQTIEDNARFFDKKEDVPVHVLTQGIGTILEARRIVLTATGSNKAEAIAQCVEGSVSSRWTGSALQMHPDVVLVIDDEAAAKLELADYYRFSEEHQLKR</sequence>
<comment type="pathway">
    <text evidence="3">Amino-sugar metabolism; N-acetylneuraminate degradation; D-fructose 6-phosphate from N-acetylneuraminate: step 5/5.</text>
</comment>
<dbReference type="UniPathway" id="UPA00629">
    <property type="reaction ID" value="UER00684"/>
</dbReference>
<keyword evidence="1 3" id="KW-0378">Hydrolase</keyword>
<dbReference type="HAMAP" id="MF_01241">
    <property type="entry name" value="GlcN6P_deamin"/>
    <property type="match status" value="1"/>
</dbReference>
<organism evidence="5 6">
    <name type="scientific">Helcobacillus massiliensis</name>
    <dbReference type="NCBI Taxonomy" id="521392"/>
    <lineage>
        <taxon>Bacteria</taxon>
        <taxon>Bacillati</taxon>
        <taxon>Actinomycetota</taxon>
        <taxon>Actinomycetes</taxon>
        <taxon>Micrococcales</taxon>
        <taxon>Dermabacteraceae</taxon>
        <taxon>Helcobacillus</taxon>
    </lineage>
</organism>
<feature type="active site" description="For ring-opening step" evidence="3">
    <location>
        <position position="145"/>
    </location>
</feature>
<comment type="caution">
    <text evidence="3">Lacks conserved residue(s) required for the propagation of feature annotation.</text>
</comment>
<dbReference type="EC" id="3.5.99.6" evidence="3"/>
<accession>A0A839QQK4</accession>
<dbReference type="AlphaFoldDB" id="A0A839QQK4"/>
<comment type="similarity">
    <text evidence="3">Belongs to the glucosamine/galactosamine-6-phosphate isomerase family. NagB subfamily.</text>
</comment>
<dbReference type="GO" id="GO:0042802">
    <property type="term" value="F:identical protein binding"/>
    <property type="evidence" value="ECO:0007669"/>
    <property type="project" value="TreeGrafter"/>
</dbReference>
<evidence type="ECO:0000256" key="2">
    <source>
        <dbReference type="ARBA" id="ARBA00023277"/>
    </source>
</evidence>
<dbReference type="CDD" id="cd01399">
    <property type="entry name" value="GlcN6P_deaminase"/>
    <property type="match status" value="1"/>
</dbReference>
<dbReference type="InterPro" id="IPR006148">
    <property type="entry name" value="Glc/Gal-6P_isomerase"/>
</dbReference>
<dbReference type="InterPro" id="IPR004547">
    <property type="entry name" value="Glucosamine6P_isomerase"/>
</dbReference>
<dbReference type="EMBL" id="JACHWP010000001">
    <property type="protein sequence ID" value="MBB3022604.1"/>
    <property type="molecule type" value="Genomic_DNA"/>
</dbReference>
<dbReference type="NCBIfam" id="TIGR00502">
    <property type="entry name" value="nagB"/>
    <property type="match status" value="1"/>
</dbReference>
<feature type="domain" description="Glucosamine/galactosamine-6-phosphate isomerase" evidence="4">
    <location>
        <begin position="10"/>
        <end position="220"/>
    </location>
</feature>
<feature type="active site" description="Proton acceptor; for ring-opening step" evidence="3">
    <location>
        <position position="140"/>
    </location>
</feature>
<evidence type="ECO:0000259" key="4">
    <source>
        <dbReference type="Pfam" id="PF01182"/>
    </source>
</evidence>
<dbReference type="GO" id="GO:0006046">
    <property type="term" value="P:N-acetylglucosamine catabolic process"/>
    <property type="evidence" value="ECO:0007669"/>
    <property type="project" value="UniProtKB-UniRule"/>
</dbReference>
<feature type="active site" description="For ring-opening step" evidence="3">
    <location>
        <position position="138"/>
    </location>
</feature>
<dbReference type="SUPFAM" id="SSF100950">
    <property type="entry name" value="NagB/RpiA/CoA transferase-like"/>
    <property type="match status" value="1"/>
</dbReference>
<dbReference type="GO" id="GO:0004342">
    <property type="term" value="F:glucosamine-6-phosphate deaminase activity"/>
    <property type="evidence" value="ECO:0007669"/>
    <property type="project" value="UniProtKB-UniRule"/>
</dbReference>
<evidence type="ECO:0000313" key="5">
    <source>
        <dbReference type="EMBL" id="MBB3022604.1"/>
    </source>
</evidence>
<dbReference type="InterPro" id="IPR037171">
    <property type="entry name" value="NagB/RpiA_transferase-like"/>
</dbReference>
<dbReference type="PANTHER" id="PTHR11280:SF5">
    <property type="entry name" value="GLUCOSAMINE-6-PHOSPHATE ISOMERASE"/>
    <property type="match status" value="1"/>
</dbReference>
<dbReference type="RefSeq" id="WP_183374791.1">
    <property type="nucleotide sequence ID" value="NZ_CBCSFZ010000019.1"/>
</dbReference>
<reference evidence="5 6" key="1">
    <citation type="submission" date="2020-08" db="EMBL/GenBank/DDBJ databases">
        <title>Sequencing the genomes of 1000 actinobacteria strains.</title>
        <authorList>
            <person name="Klenk H.-P."/>
        </authorList>
    </citation>
    <scope>NUCLEOTIDE SEQUENCE [LARGE SCALE GENOMIC DNA]</scope>
    <source>
        <strain evidence="5 6">DSM 23040</strain>
    </source>
</reference>
<dbReference type="NCBIfam" id="NF001684">
    <property type="entry name" value="PRK00443.1-4"/>
    <property type="match status" value="1"/>
</dbReference>
<evidence type="ECO:0000313" key="6">
    <source>
        <dbReference type="Proteomes" id="UP000568050"/>
    </source>
</evidence>
<dbReference type="Proteomes" id="UP000568050">
    <property type="component" value="Unassembled WGS sequence"/>
</dbReference>
<dbReference type="GO" id="GO:0006043">
    <property type="term" value="P:glucosamine catabolic process"/>
    <property type="evidence" value="ECO:0007669"/>
    <property type="project" value="TreeGrafter"/>
</dbReference>
<comment type="function">
    <text evidence="3">Catalyzes the reversible isomerization-deamination of glucosamine 6-phosphate (GlcN6P) to form fructose 6-phosphate (Fru6P) and ammonium ion.</text>
</comment>
<keyword evidence="6" id="KW-1185">Reference proteome</keyword>
<evidence type="ECO:0000256" key="1">
    <source>
        <dbReference type="ARBA" id="ARBA00022801"/>
    </source>
</evidence>
<dbReference type="GO" id="GO:0005975">
    <property type="term" value="P:carbohydrate metabolic process"/>
    <property type="evidence" value="ECO:0007669"/>
    <property type="project" value="InterPro"/>
</dbReference>
<dbReference type="GO" id="GO:0005737">
    <property type="term" value="C:cytoplasm"/>
    <property type="evidence" value="ECO:0007669"/>
    <property type="project" value="TreeGrafter"/>
</dbReference>
<comment type="caution">
    <text evidence="5">The sequence shown here is derived from an EMBL/GenBank/DDBJ whole genome shotgun (WGS) entry which is preliminary data.</text>
</comment>